<accession>D6GT02</accession>
<protein>
    <submittedName>
        <fullName evidence="1">Uncharacterized protein</fullName>
    </submittedName>
</protein>
<dbReference type="EMBL" id="CP002390">
    <property type="protein sequence ID" value="EFE27987.2"/>
    <property type="molecule type" value="Genomic_DNA"/>
</dbReference>
<dbReference type="HOGENOM" id="CLU_1159712_0_0_9"/>
<dbReference type="KEGG" id="faa:HMPREF0389_01239"/>
<proteinExistence type="predicted"/>
<keyword evidence="2" id="KW-1185">Reference proteome</keyword>
<evidence type="ECO:0000313" key="1">
    <source>
        <dbReference type="EMBL" id="EFE27987.2"/>
    </source>
</evidence>
<name>D6GT02_FILAD</name>
<dbReference type="AlphaFoldDB" id="D6GT02"/>
<gene>
    <name evidence="1" type="ordered locus">HMPREF0389_01239</name>
</gene>
<dbReference type="Proteomes" id="UP000007468">
    <property type="component" value="Chromosome"/>
</dbReference>
<organism evidence="1 2">
    <name type="scientific">Filifactor alocis (strain ATCC 35896 / CCUG 47790 / D40 B5)</name>
    <name type="common">Fusobacterium alocis</name>
    <dbReference type="NCBI Taxonomy" id="546269"/>
    <lineage>
        <taxon>Bacteria</taxon>
        <taxon>Bacillati</taxon>
        <taxon>Bacillota</taxon>
        <taxon>Clostridia</taxon>
        <taxon>Peptostreptococcales</taxon>
        <taxon>Filifactoraceae</taxon>
        <taxon>Filifactor</taxon>
    </lineage>
</organism>
<sequence>MSIFVLAGVVGCGSSNSTNDDVAWKPVVLDDELLKYYVEYNEFGKFDKKAAIYALYSFTIEKAWDYSEEEDGHIVIKDIDENNAIAKVYYRDDSVDEVKITKDMDKGGVWIPLEYREIQPAQLEEKTVILSYHDGSYYYDEAEWVNDFDEERIKELEELGVNDMNFENGYYVYNEKEEQIPLTVDKDTKLYLLSPTLEYFEKAEESEFRNSVEENMFYGYHNIYVKDGKAFKIFQIYVP</sequence>
<evidence type="ECO:0000313" key="2">
    <source>
        <dbReference type="Proteomes" id="UP000007468"/>
    </source>
</evidence>
<reference evidence="2" key="1">
    <citation type="submission" date="2010-12" db="EMBL/GenBank/DDBJ databases">
        <title>The genome sequence of Filifactor alocis strain ATCC 35896.</title>
        <authorList>
            <consortium name="The Broad Institute Genome Sequencing Platform"/>
            <person name="Ward D."/>
            <person name="Earl A."/>
            <person name="Feldgarden M."/>
            <person name="Young S.K."/>
            <person name="Gargeya S."/>
            <person name="Zeng Q."/>
            <person name="Alvarado L."/>
            <person name="Berlin A."/>
            <person name="Bochicchio J."/>
            <person name="Chapman S.B."/>
            <person name="Chen Z."/>
            <person name="Freedman E."/>
            <person name="Gellesch M."/>
            <person name="Goldberg J."/>
            <person name="Griggs A."/>
            <person name="Gujja S."/>
            <person name="Heilman E."/>
            <person name="Heiman D."/>
            <person name="Howarth C."/>
            <person name="Mehta T."/>
            <person name="Neiman D."/>
            <person name="Pearson M."/>
            <person name="Roberts A."/>
            <person name="Saif S."/>
            <person name="Shea T."/>
            <person name="Shenoy N."/>
            <person name="Sisk P."/>
            <person name="Stolte C."/>
            <person name="Sykes S."/>
            <person name="White J."/>
            <person name="Yandava C."/>
            <person name="Izard J."/>
            <person name="Blanton J.M."/>
            <person name="Baranova O.V."/>
            <person name="Tanner A.C."/>
            <person name="Dewhirst F.E."/>
            <person name="Haas B."/>
            <person name="Nusbaum C."/>
            <person name="Birren B."/>
        </authorList>
    </citation>
    <scope>NUCLEOTIDE SEQUENCE [LARGE SCALE GENOMIC DNA]</scope>
    <source>
        <strain evidence="2">ATCC 35896 / D40 B5</strain>
    </source>
</reference>